<dbReference type="Pfam" id="PF25019">
    <property type="entry name" value="LRR_R13L1-DRL21"/>
    <property type="match status" value="1"/>
</dbReference>
<proteinExistence type="predicted"/>
<sequence>MIGGFSDELDSFLFPIANVKKGNLKGQYFPSLRDLSVTGWPKLSCLPDQSQYLTSLESLRMSSFGSLKVLPEWFGKLVSLSQLNLYDCQNLKHMPSREQMPRLTSLEKLEIHNCRLLAKRCKQGGEEYNKISHIPKVELSAAA</sequence>
<evidence type="ECO:0000313" key="3">
    <source>
        <dbReference type="EMBL" id="KAI3875366.1"/>
    </source>
</evidence>
<dbReference type="EMBL" id="JAJJMB010012606">
    <property type="protein sequence ID" value="KAI3875366.1"/>
    <property type="molecule type" value="Genomic_DNA"/>
</dbReference>
<evidence type="ECO:0000313" key="4">
    <source>
        <dbReference type="Proteomes" id="UP001202328"/>
    </source>
</evidence>
<organism evidence="3 4">
    <name type="scientific">Papaver atlanticum</name>
    <dbReference type="NCBI Taxonomy" id="357466"/>
    <lineage>
        <taxon>Eukaryota</taxon>
        <taxon>Viridiplantae</taxon>
        <taxon>Streptophyta</taxon>
        <taxon>Embryophyta</taxon>
        <taxon>Tracheophyta</taxon>
        <taxon>Spermatophyta</taxon>
        <taxon>Magnoliopsida</taxon>
        <taxon>Ranunculales</taxon>
        <taxon>Papaveraceae</taxon>
        <taxon>Papaveroideae</taxon>
        <taxon>Papaver</taxon>
    </lineage>
</organism>
<dbReference type="InterPro" id="IPR056789">
    <property type="entry name" value="LRR_R13L1-DRL21"/>
</dbReference>
<keyword evidence="4" id="KW-1185">Reference proteome</keyword>
<dbReference type="Proteomes" id="UP001202328">
    <property type="component" value="Unassembled WGS sequence"/>
</dbReference>
<gene>
    <name evidence="3" type="ORF">MKW98_000043</name>
</gene>
<evidence type="ECO:0000259" key="2">
    <source>
        <dbReference type="Pfam" id="PF25019"/>
    </source>
</evidence>
<evidence type="ECO:0000256" key="1">
    <source>
        <dbReference type="ARBA" id="ARBA00022614"/>
    </source>
</evidence>
<dbReference type="PANTHER" id="PTHR36766">
    <property type="entry name" value="PLANT BROAD-SPECTRUM MILDEW RESISTANCE PROTEIN RPW8"/>
    <property type="match status" value="1"/>
</dbReference>
<dbReference type="AlphaFoldDB" id="A0AAD4SBH2"/>
<dbReference type="PANTHER" id="PTHR36766:SF70">
    <property type="entry name" value="DISEASE RESISTANCE PROTEIN RGA4"/>
    <property type="match status" value="1"/>
</dbReference>
<feature type="domain" description="R13L1/DRL21-like LRR repeat region" evidence="2">
    <location>
        <begin position="54"/>
        <end position="114"/>
    </location>
</feature>
<protein>
    <recommendedName>
        <fullName evidence="2">R13L1/DRL21-like LRR repeat region domain-containing protein</fullName>
    </recommendedName>
</protein>
<comment type="caution">
    <text evidence="3">The sequence shown here is derived from an EMBL/GenBank/DDBJ whole genome shotgun (WGS) entry which is preliminary data.</text>
</comment>
<keyword evidence="1" id="KW-0433">Leucine-rich repeat</keyword>
<reference evidence="3" key="1">
    <citation type="submission" date="2022-04" db="EMBL/GenBank/DDBJ databases">
        <title>A functionally conserved STORR gene fusion in Papaver species that diverged 16.8 million years ago.</title>
        <authorList>
            <person name="Catania T."/>
        </authorList>
    </citation>
    <scope>NUCLEOTIDE SEQUENCE</scope>
    <source>
        <strain evidence="3">S-188037</strain>
    </source>
</reference>
<name>A0AAD4SBH2_9MAGN</name>
<dbReference type="InterPro" id="IPR032675">
    <property type="entry name" value="LRR_dom_sf"/>
</dbReference>
<accession>A0AAD4SBH2</accession>
<dbReference type="Gene3D" id="3.80.10.10">
    <property type="entry name" value="Ribonuclease Inhibitor"/>
    <property type="match status" value="1"/>
</dbReference>
<dbReference type="SUPFAM" id="SSF52058">
    <property type="entry name" value="L domain-like"/>
    <property type="match status" value="1"/>
</dbReference>